<protein>
    <recommendedName>
        <fullName evidence="5">SGNH hydrolase-type esterase domain-containing protein</fullName>
    </recommendedName>
</protein>
<reference evidence="3 4" key="1">
    <citation type="journal article" date="2018" name="Sci. Rep.">
        <title>Comparative analysis of the Pocillopora damicornis genome highlights role of immune system in coral evolution.</title>
        <authorList>
            <person name="Cunning R."/>
            <person name="Bay R.A."/>
            <person name="Gillette P."/>
            <person name="Baker A.C."/>
            <person name="Traylor-Knowles N."/>
        </authorList>
    </citation>
    <scope>NUCLEOTIDE SEQUENCE [LARGE SCALE GENOMIC DNA]</scope>
    <source>
        <strain evidence="3">RSMAS</strain>
        <tissue evidence="3">Whole animal</tissue>
    </source>
</reference>
<comment type="caution">
    <text evidence="3">The sequence shown here is derived from an EMBL/GenBank/DDBJ whole genome shotgun (WGS) entry which is preliminary data.</text>
</comment>
<dbReference type="STRING" id="46731.A0A3M6UDV2"/>
<accession>A0A3M6UDV2</accession>
<organism evidence="3 4">
    <name type="scientific">Pocillopora damicornis</name>
    <name type="common">Cauliflower coral</name>
    <name type="synonym">Millepora damicornis</name>
    <dbReference type="NCBI Taxonomy" id="46731"/>
    <lineage>
        <taxon>Eukaryota</taxon>
        <taxon>Metazoa</taxon>
        <taxon>Cnidaria</taxon>
        <taxon>Anthozoa</taxon>
        <taxon>Hexacorallia</taxon>
        <taxon>Scleractinia</taxon>
        <taxon>Astrocoeniina</taxon>
        <taxon>Pocilloporidae</taxon>
        <taxon>Pocillopora</taxon>
    </lineage>
</organism>
<evidence type="ECO:0000313" key="3">
    <source>
        <dbReference type="EMBL" id="RMX51863.1"/>
    </source>
</evidence>
<keyword evidence="1" id="KW-0175">Coiled coil</keyword>
<gene>
    <name evidence="3" type="ORF">pdam_00018466</name>
</gene>
<name>A0A3M6UDV2_POCDA</name>
<evidence type="ECO:0000256" key="1">
    <source>
        <dbReference type="SAM" id="Coils"/>
    </source>
</evidence>
<dbReference type="Gene3D" id="3.40.50.12690">
    <property type="match status" value="1"/>
</dbReference>
<evidence type="ECO:0000313" key="4">
    <source>
        <dbReference type="Proteomes" id="UP000275408"/>
    </source>
</evidence>
<dbReference type="AlphaFoldDB" id="A0A3M6UDV2"/>
<evidence type="ECO:0008006" key="5">
    <source>
        <dbReference type="Google" id="ProtNLM"/>
    </source>
</evidence>
<feature type="coiled-coil region" evidence="1">
    <location>
        <begin position="45"/>
        <end position="79"/>
    </location>
</feature>
<dbReference type="Proteomes" id="UP000275408">
    <property type="component" value="Unassembled WGS sequence"/>
</dbReference>
<dbReference type="SUPFAM" id="SSF52266">
    <property type="entry name" value="SGNH hydrolase"/>
    <property type="match status" value="1"/>
</dbReference>
<dbReference type="EMBL" id="RCHS01001712">
    <property type="protein sequence ID" value="RMX51863.1"/>
    <property type="molecule type" value="Genomic_DNA"/>
</dbReference>
<evidence type="ECO:0000256" key="2">
    <source>
        <dbReference type="SAM" id="MobiDB-lite"/>
    </source>
</evidence>
<feature type="region of interest" description="Disordered" evidence="2">
    <location>
        <begin position="115"/>
        <end position="202"/>
    </location>
</feature>
<keyword evidence="4" id="KW-1185">Reference proteome</keyword>
<feature type="compositionally biased region" description="Polar residues" evidence="2">
    <location>
        <begin position="147"/>
        <end position="161"/>
    </location>
</feature>
<feature type="compositionally biased region" description="Low complexity" evidence="2">
    <location>
        <begin position="173"/>
        <end position="182"/>
    </location>
</feature>
<proteinExistence type="predicted"/>
<sequence>MGPDSGFFPNDKKCWIIVKPEKKEGVKEAFKEMDINITVDYNTRNEHLLSTLRKKENEIEELEEKCLSFENRALSLEQENDSLRLALKIIVQEKNKCDSRPQKADDRWSLVENTHAANRTKIKRNQQTIPNDNTDTRNRFDLLGNEVQGSFINVSPTPNNEPNKDGRNRIPSARRSQTSNSRSRTDKATRTPDSVRNDPLNQSAKRKEVFIVGDSILKNLQGRKISRSAKVKVSSFPGCTTMYMRDHIKPVLRRNPDAIVMHVGTNSLRSSASVRDCAEEIVKLATMISNKSSADLAISGIIPRSDDEVLAPKVSGVNKILKTFCNQNG</sequence>
<feature type="compositionally biased region" description="Basic and acidic residues" evidence="2">
    <location>
        <begin position="183"/>
        <end position="196"/>
    </location>
</feature>